<organism evidence="3 4">
    <name type="scientific">Shouchella lehensis G1</name>
    <dbReference type="NCBI Taxonomy" id="1246626"/>
    <lineage>
        <taxon>Bacteria</taxon>
        <taxon>Bacillati</taxon>
        <taxon>Bacillota</taxon>
        <taxon>Bacilli</taxon>
        <taxon>Bacillales</taxon>
        <taxon>Bacillaceae</taxon>
        <taxon>Shouchella</taxon>
    </lineage>
</organism>
<dbReference type="SUPFAM" id="SSF51735">
    <property type="entry name" value="NAD(P)-binding Rossmann-fold domains"/>
    <property type="match status" value="1"/>
</dbReference>
<dbReference type="FunFam" id="3.40.50.720:FF:000084">
    <property type="entry name" value="Short-chain dehydrogenase reductase"/>
    <property type="match status" value="1"/>
</dbReference>
<dbReference type="AlphaFoldDB" id="A0A060LX99"/>
<dbReference type="GO" id="GO:0008206">
    <property type="term" value="P:bile acid metabolic process"/>
    <property type="evidence" value="ECO:0007669"/>
    <property type="project" value="UniProtKB-ARBA"/>
</dbReference>
<dbReference type="OrthoDB" id="9803333at2"/>
<dbReference type="KEGG" id="ble:BleG1_0300"/>
<dbReference type="InterPro" id="IPR050259">
    <property type="entry name" value="SDR"/>
</dbReference>
<comment type="similarity">
    <text evidence="1">Belongs to the short-chain dehydrogenases/reductases (SDR) family.</text>
</comment>
<dbReference type="STRING" id="1246626.BleG1_0300"/>
<dbReference type="PRINTS" id="PR00081">
    <property type="entry name" value="GDHRDH"/>
</dbReference>
<reference evidence="3 4" key="1">
    <citation type="journal article" date="2014" name="Gene">
        <title>A comparative genomic analysis of the alkalitolerant soil bacterium Bacillus lehensis G1.</title>
        <authorList>
            <person name="Noor Y.M."/>
            <person name="Samsulrizal N.H."/>
            <person name="Jema'on N.A."/>
            <person name="Low K.O."/>
            <person name="Ramli A.N."/>
            <person name="Alias N.I."/>
            <person name="Damis S.I."/>
            <person name="Fuzi S.F."/>
            <person name="Isa M.N."/>
            <person name="Murad A.M."/>
            <person name="Raih M.F."/>
            <person name="Bakar F.D."/>
            <person name="Najimudin N."/>
            <person name="Mahadi N.M."/>
            <person name="Illias R.M."/>
        </authorList>
    </citation>
    <scope>NUCLEOTIDE SEQUENCE [LARGE SCALE GENOMIC DNA]</scope>
    <source>
        <strain evidence="3 4">G1</strain>
    </source>
</reference>
<dbReference type="RefSeq" id="WP_038476342.1">
    <property type="nucleotide sequence ID" value="NZ_CP003923.1"/>
</dbReference>
<dbReference type="PANTHER" id="PTHR42879:SF6">
    <property type="entry name" value="NADPH-DEPENDENT REDUCTASE BACG"/>
    <property type="match status" value="1"/>
</dbReference>
<dbReference type="InterPro" id="IPR002347">
    <property type="entry name" value="SDR_fam"/>
</dbReference>
<dbReference type="GO" id="GO:0016491">
    <property type="term" value="F:oxidoreductase activity"/>
    <property type="evidence" value="ECO:0007669"/>
    <property type="project" value="UniProtKB-KW"/>
</dbReference>
<dbReference type="HOGENOM" id="CLU_010194_1_2_9"/>
<dbReference type="PRINTS" id="PR00080">
    <property type="entry name" value="SDRFAMILY"/>
</dbReference>
<dbReference type="EMBL" id="CP003923">
    <property type="protein sequence ID" value="AIC92908.1"/>
    <property type="molecule type" value="Genomic_DNA"/>
</dbReference>
<evidence type="ECO:0000256" key="2">
    <source>
        <dbReference type="ARBA" id="ARBA00023002"/>
    </source>
</evidence>
<evidence type="ECO:0000313" key="4">
    <source>
        <dbReference type="Proteomes" id="UP000027142"/>
    </source>
</evidence>
<proteinExistence type="inferred from homology"/>
<dbReference type="Pfam" id="PF13561">
    <property type="entry name" value="adh_short_C2"/>
    <property type="match status" value="1"/>
</dbReference>
<protein>
    <submittedName>
        <fullName evidence="3">Dehydrogenase</fullName>
    </submittedName>
</protein>
<dbReference type="Gene3D" id="3.40.50.720">
    <property type="entry name" value="NAD(P)-binding Rossmann-like Domain"/>
    <property type="match status" value="1"/>
</dbReference>
<keyword evidence="2" id="KW-0560">Oxidoreductase</keyword>
<keyword evidence="4" id="KW-1185">Reference proteome</keyword>
<name>A0A060LX99_9BACI</name>
<evidence type="ECO:0000313" key="3">
    <source>
        <dbReference type="EMBL" id="AIC92908.1"/>
    </source>
</evidence>
<accession>A0A060LX99</accession>
<dbReference type="PANTHER" id="PTHR42879">
    <property type="entry name" value="3-OXOACYL-(ACYL-CARRIER-PROTEIN) REDUCTASE"/>
    <property type="match status" value="1"/>
</dbReference>
<dbReference type="eggNOG" id="COG1028">
    <property type="taxonomic scope" value="Bacteria"/>
</dbReference>
<sequence length="263" mass="28461">MDLHLKGKVVIVLAASKGLGRGIARQFAEEGAKVVLSSRRQNELIQVVDDIKKETNNAHIVPHVCDITKAEDIQELVNFTIKKWGRIDVLINNSGGPPPGGIDQFTDEEWQRAYELNLLSYVRSIRAVVPQMRIQGGGHIANVASSSIKQTLDGLLLSNTFRAGVAGLSKSLAQELGKDGILINTIGPGRIATDRLLELDETKAAKGNLSLDEVKKKEEQAIPLGRYGTPQEFANHVVFLCSSANTYVTGQAFVIDGGLVKAL</sequence>
<dbReference type="CDD" id="cd05344">
    <property type="entry name" value="BKR_like_SDR_like"/>
    <property type="match status" value="1"/>
</dbReference>
<dbReference type="InterPro" id="IPR036291">
    <property type="entry name" value="NAD(P)-bd_dom_sf"/>
</dbReference>
<dbReference type="PATRIC" id="fig|1246626.3.peg.288"/>
<gene>
    <name evidence="3" type="ORF">BleG1_0300</name>
</gene>
<evidence type="ECO:0000256" key="1">
    <source>
        <dbReference type="ARBA" id="ARBA00006484"/>
    </source>
</evidence>
<dbReference type="Proteomes" id="UP000027142">
    <property type="component" value="Chromosome"/>
</dbReference>